<evidence type="ECO:0000313" key="3">
    <source>
        <dbReference type="EMBL" id="KFE66692.1"/>
    </source>
</evidence>
<dbReference type="PATRIC" id="fig|394096.3.peg.4936"/>
<dbReference type="Gene3D" id="1.50.10.10">
    <property type="match status" value="1"/>
</dbReference>
<gene>
    <name evidence="3" type="ORF">DB31_8906</name>
</gene>
<sequence>MTSVADPSPALPHLGFDWAHGPEFSDTIGREWLVTNGRGGYASGTVAGCNTRRYHGLFVPTLPKRGRMVLLARLVEQAQVSGHVYSLSTEEHADSQVLQDGVRGLRRFYLDGLIPVWEYALGPALLRRKLMMVHGENTVFVMWEHISGPEVHLRLRPFPVARLHDRPMPTETHEPIVRLQGDRVEMQATPDAPPMRMRLRASCAMPFVALAQSSAPLLYRTERSRGYDHAEIQHSPGYFECSVGPGEVLALGVTTEDWWVLDRDSRQAFELERERERRLLSRAPDEARGGIPARMVLAADQFIIDPMRPKDDAWARSIGQDARSVIAGYHWFTDWGRDTMISLEGLTLCTGRYREAAAILRTFEHYVREGLIPNYFPDGENEGVYHTADATLWFFHAVDRYLETTQDTQLLKDIYPSLASIIEHHIRGTNFHIGVDERDGLLSQGQEGYQLTWMDAKVDGWVVTPRRGKAVEINALWFNALRLMAGWAEKLGKDANPYMGAAERAYGSFNKRFWNPETNCLFDVVDGEDGEDDPAIRPNQVFTISLRHPVLRRERWEAVLEVVRRDLLTPVGLRSLAPGHSDYKANYDGDLRARDAAYHQGTVWGWLIGHYIDATLKVNPDIKAARALLTGLEHHLEHAGVGQISEIFDATEPYRPRGCIAQAWSVAEALRVFLKTHVT</sequence>
<dbReference type="OrthoDB" id="9761875at2"/>
<dbReference type="GO" id="GO:0005980">
    <property type="term" value="P:glycogen catabolic process"/>
    <property type="evidence" value="ECO:0007669"/>
    <property type="project" value="InterPro"/>
</dbReference>
<organism evidence="3 4">
    <name type="scientific">Hyalangium minutum</name>
    <dbReference type="NCBI Taxonomy" id="394096"/>
    <lineage>
        <taxon>Bacteria</taxon>
        <taxon>Pseudomonadati</taxon>
        <taxon>Myxococcota</taxon>
        <taxon>Myxococcia</taxon>
        <taxon>Myxococcales</taxon>
        <taxon>Cystobacterineae</taxon>
        <taxon>Archangiaceae</taxon>
        <taxon>Hyalangium</taxon>
    </lineage>
</organism>
<dbReference type="Pfam" id="PF06202">
    <property type="entry name" value="GDE_C"/>
    <property type="match status" value="1"/>
</dbReference>
<dbReference type="SUPFAM" id="SSF48208">
    <property type="entry name" value="Six-hairpin glycosidases"/>
    <property type="match status" value="1"/>
</dbReference>
<dbReference type="STRING" id="394096.DB31_8906"/>
<dbReference type="RefSeq" id="WP_044191702.1">
    <property type="nucleotide sequence ID" value="NZ_JMCB01000009.1"/>
</dbReference>
<dbReference type="Proteomes" id="UP000028725">
    <property type="component" value="Unassembled WGS sequence"/>
</dbReference>
<dbReference type="InterPro" id="IPR006451">
    <property type="entry name" value="Glycogen_debranch_arc"/>
</dbReference>
<dbReference type="InterPro" id="IPR032790">
    <property type="entry name" value="GDE_C"/>
</dbReference>
<reference evidence="3 4" key="1">
    <citation type="submission" date="2014-04" db="EMBL/GenBank/DDBJ databases">
        <title>Genome assembly of Hyalangium minutum DSM 14724.</title>
        <authorList>
            <person name="Sharma G."/>
            <person name="Subramanian S."/>
        </authorList>
    </citation>
    <scope>NUCLEOTIDE SEQUENCE [LARGE SCALE GENOMIC DNA]</scope>
    <source>
        <strain evidence="3 4">DSM 14724</strain>
    </source>
</reference>
<dbReference type="GO" id="GO:0004134">
    <property type="term" value="F:4-alpha-glucanotransferase activity"/>
    <property type="evidence" value="ECO:0007669"/>
    <property type="project" value="InterPro"/>
</dbReference>
<protein>
    <submittedName>
        <fullName evidence="3">Glycogen debranching enzyme-related protein</fullName>
    </submittedName>
</protein>
<dbReference type="NCBIfam" id="TIGR01561">
    <property type="entry name" value="gde_arch"/>
    <property type="match status" value="1"/>
</dbReference>
<evidence type="ECO:0000259" key="1">
    <source>
        <dbReference type="Pfam" id="PF06202"/>
    </source>
</evidence>
<evidence type="ECO:0000313" key="4">
    <source>
        <dbReference type="Proteomes" id="UP000028725"/>
    </source>
</evidence>
<dbReference type="EMBL" id="JMCB01000009">
    <property type="protein sequence ID" value="KFE66692.1"/>
    <property type="molecule type" value="Genomic_DNA"/>
</dbReference>
<accession>A0A085WG79</accession>
<dbReference type="InterPro" id="IPR008928">
    <property type="entry name" value="6-hairpin_glycosidase_sf"/>
</dbReference>
<dbReference type="GO" id="GO:0004135">
    <property type="term" value="F:amylo-alpha-1,6-glucosidase activity"/>
    <property type="evidence" value="ECO:0007669"/>
    <property type="project" value="InterPro"/>
</dbReference>
<dbReference type="PANTHER" id="PTHR10569">
    <property type="entry name" value="GLYCOGEN DEBRANCHING ENZYME"/>
    <property type="match status" value="1"/>
</dbReference>
<dbReference type="InterPro" id="IPR024742">
    <property type="entry name" value="Glycogen_debranch_N"/>
</dbReference>
<dbReference type="Pfam" id="PF12439">
    <property type="entry name" value="GDE_N"/>
    <property type="match status" value="1"/>
</dbReference>
<dbReference type="PANTHER" id="PTHR10569:SF2">
    <property type="entry name" value="GLYCOGEN DEBRANCHING ENZYME"/>
    <property type="match status" value="1"/>
</dbReference>
<dbReference type="InterPro" id="IPR010401">
    <property type="entry name" value="AGL/Gdb1"/>
</dbReference>
<feature type="domain" description="Glycogen debranching enzyme bacterial and archaeal type N-terminal" evidence="2">
    <location>
        <begin position="30"/>
        <end position="248"/>
    </location>
</feature>
<name>A0A085WG79_9BACT</name>
<proteinExistence type="predicted"/>
<feature type="domain" description="Glycogen debranching enzyme C-terminal" evidence="1">
    <location>
        <begin position="310"/>
        <end position="671"/>
    </location>
</feature>
<evidence type="ECO:0000259" key="2">
    <source>
        <dbReference type="Pfam" id="PF12439"/>
    </source>
</evidence>
<comment type="caution">
    <text evidence="3">The sequence shown here is derived from an EMBL/GenBank/DDBJ whole genome shotgun (WGS) entry which is preliminary data.</text>
</comment>
<dbReference type="FunFam" id="1.50.10.10:FF:000073">
    <property type="entry name" value="Glycogen debranching enzyme, hypothetical (TreX-like)"/>
    <property type="match status" value="1"/>
</dbReference>
<keyword evidence="4" id="KW-1185">Reference proteome</keyword>
<dbReference type="InterPro" id="IPR012341">
    <property type="entry name" value="6hp_glycosidase-like_sf"/>
</dbReference>
<dbReference type="AlphaFoldDB" id="A0A085WG79"/>